<evidence type="ECO:0000313" key="2">
    <source>
        <dbReference type="EMBL" id="TXD94309.1"/>
    </source>
</evidence>
<sequence length="205" mass="23051">MAEIEIEKKSPIWPWILLAILIIAALLYFFVLADDDVDDADDMNTEQVMDDDEMDNETMEYEDAENMQYVTAINEYDTYINNPEMGVDHEYTNGALMKLISAVDATANNLGVDIDADLENARNEAQEITEDPMKVTHANSIKDAGQHILKALQTMQEEKFSNLSSAYSEVDAAFAKIEGGQETLNQKEEVKSFFTKVSSLLNSMK</sequence>
<dbReference type="OrthoDB" id="952668at2"/>
<name>A0A5C6ZTX3_9FLAO</name>
<keyword evidence="1" id="KW-0812">Transmembrane</keyword>
<dbReference type="EMBL" id="VORY01000005">
    <property type="protein sequence ID" value="TXD94309.1"/>
    <property type="molecule type" value="Genomic_DNA"/>
</dbReference>
<gene>
    <name evidence="2" type="ORF">ES724_06585</name>
</gene>
<proteinExistence type="predicted"/>
<accession>A0A5C6ZTX3</accession>
<organism evidence="2 3">
    <name type="scientific">Gillisia hiemivivida</name>
    <dbReference type="NCBI Taxonomy" id="291190"/>
    <lineage>
        <taxon>Bacteria</taxon>
        <taxon>Pseudomonadati</taxon>
        <taxon>Bacteroidota</taxon>
        <taxon>Flavobacteriia</taxon>
        <taxon>Flavobacteriales</taxon>
        <taxon>Flavobacteriaceae</taxon>
        <taxon>Gillisia</taxon>
    </lineage>
</organism>
<keyword evidence="1" id="KW-1133">Transmembrane helix</keyword>
<dbReference type="RefSeq" id="WP_146931209.1">
    <property type="nucleotide sequence ID" value="NZ_CBCSHZ010000007.1"/>
</dbReference>
<evidence type="ECO:0000313" key="3">
    <source>
        <dbReference type="Proteomes" id="UP000321367"/>
    </source>
</evidence>
<protein>
    <submittedName>
        <fullName evidence="2">Uncharacterized protein</fullName>
    </submittedName>
</protein>
<comment type="caution">
    <text evidence="2">The sequence shown here is derived from an EMBL/GenBank/DDBJ whole genome shotgun (WGS) entry which is preliminary data.</text>
</comment>
<evidence type="ECO:0000256" key="1">
    <source>
        <dbReference type="SAM" id="Phobius"/>
    </source>
</evidence>
<feature type="transmembrane region" description="Helical" evidence="1">
    <location>
        <begin position="12"/>
        <end position="33"/>
    </location>
</feature>
<reference evidence="2 3" key="1">
    <citation type="submission" date="2019-08" db="EMBL/GenBank/DDBJ databases">
        <title>Genome sequence of Gillisia hiemivivida IC154 (type strain).</title>
        <authorList>
            <person name="Bowman J.P."/>
        </authorList>
    </citation>
    <scope>NUCLEOTIDE SEQUENCE [LARGE SCALE GENOMIC DNA]</scope>
    <source>
        <strain evidence="2 3">IC154</strain>
    </source>
</reference>
<dbReference type="Proteomes" id="UP000321367">
    <property type="component" value="Unassembled WGS sequence"/>
</dbReference>
<keyword evidence="1" id="KW-0472">Membrane</keyword>
<dbReference type="AlphaFoldDB" id="A0A5C6ZTX3"/>
<keyword evidence="3" id="KW-1185">Reference proteome</keyword>